<evidence type="ECO:0000259" key="1">
    <source>
        <dbReference type="Pfam" id="PF13460"/>
    </source>
</evidence>
<dbReference type="InterPro" id="IPR051604">
    <property type="entry name" value="Ergot_Alk_Oxidoreductase"/>
</dbReference>
<comment type="caution">
    <text evidence="2">The sequence shown here is derived from an EMBL/GenBank/DDBJ whole genome shotgun (WGS) entry which is preliminary data.</text>
</comment>
<dbReference type="RefSeq" id="WP_380919964.1">
    <property type="nucleotide sequence ID" value="NZ_JBHUPE010000004.1"/>
</dbReference>
<name>A0ABW5YUN7_9SPHI</name>
<evidence type="ECO:0000313" key="3">
    <source>
        <dbReference type="Proteomes" id="UP001597509"/>
    </source>
</evidence>
<feature type="domain" description="NAD(P)-binding" evidence="1">
    <location>
        <begin position="9"/>
        <end position="173"/>
    </location>
</feature>
<protein>
    <submittedName>
        <fullName evidence="2">NAD(P)H-binding protein</fullName>
    </submittedName>
</protein>
<dbReference type="Proteomes" id="UP001597509">
    <property type="component" value="Unassembled WGS sequence"/>
</dbReference>
<dbReference type="SUPFAM" id="SSF51735">
    <property type="entry name" value="NAD(P)-binding Rossmann-fold domains"/>
    <property type="match status" value="1"/>
</dbReference>
<proteinExistence type="predicted"/>
<dbReference type="EMBL" id="JBHUPE010000004">
    <property type="protein sequence ID" value="MFD2904179.1"/>
    <property type="molecule type" value="Genomic_DNA"/>
</dbReference>
<reference evidence="3" key="1">
    <citation type="journal article" date="2019" name="Int. J. Syst. Evol. Microbiol.">
        <title>The Global Catalogue of Microorganisms (GCM) 10K type strain sequencing project: providing services to taxonomists for standard genome sequencing and annotation.</title>
        <authorList>
            <consortium name="The Broad Institute Genomics Platform"/>
            <consortium name="The Broad Institute Genome Sequencing Center for Infectious Disease"/>
            <person name="Wu L."/>
            <person name="Ma J."/>
        </authorList>
    </citation>
    <scope>NUCLEOTIDE SEQUENCE [LARGE SCALE GENOMIC DNA]</scope>
    <source>
        <strain evidence="3">KCTC 22209</strain>
    </source>
</reference>
<accession>A0ABW5YUN7</accession>
<dbReference type="Pfam" id="PF13460">
    <property type="entry name" value="NAD_binding_10"/>
    <property type="match status" value="1"/>
</dbReference>
<organism evidence="2 3">
    <name type="scientific">Sphingobacterium anhuiense</name>
    <dbReference type="NCBI Taxonomy" id="493780"/>
    <lineage>
        <taxon>Bacteria</taxon>
        <taxon>Pseudomonadati</taxon>
        <taxon>Bacteroidota</taxon>
        <taxon>Sphingobacteriia</taxon>
        <taxon>Sphingobacteriales</taxon>
        <taxon>Sphingobacteriaceae</taxon>
        <taxon>Sphingobacterium</taxon>
    </lineage>
</organism>
<dbReference type="Gene3D" id="3.90.25.10">
    <property type="entry name" value="UDP-galactose 4-epimerase, domain 1"/>
    <property type="match status" value="1"/>
</dbReference>
<keyword evidence="3" id="KW-1185">Reference proteome</keyword>
<evidence type="ECO:0000313" key="2">
    <source>
        <dbReference type="EMBL" id="MFD2904179.1"/>
    </source>
</evidence>
<dbReference type="PANTHER" id="PTHR43162">
    <property type="match status" value="1"/>
</dbReference>
<sequence length="274" mass="30519">MIKNVLVIGGAGKSGRRVVEKLKSDEINVYSTVRDLKNVTADELLFSWEDTNNWPAVLQGQDAVFIVHPDTSTPEAQDQIKALAGYAKNAAVKKLVLLSGRGQESVLACEDVIQNSGLRWTIVRSAWFNQNFTEGHFSYGIQNGEVVFMADTAKEPFVDLDDLSDVVVACLLHKKHDGEIYEVTGDELFTFKEAVSMIAEQMNKLVEYRAVSGDVYFDLLVQHGLPADVAKHLVFAFSEILDGRNQTIGDGVQRVLERTPKKFTFFVQKNFTLA</sequence>
<dbReference type="InterPro" id="IPR036291">
    <property type="entry name" value="NAD(P)-bd_dom_sf"/>
</dbReference>
<dbReference type="InterPro" id="IPR016040">
    <property type="entry name" value="NAD(P)-bd_dom"/>
</dbReference>
<gene>
    <name evidence="2" type="ORF">ACFS6I_09605</name>
</gene>
<dbReference type="PANTHER" id="PTHR43162:SF1">
    <property type="entry name" value="PRESTALK A DIFFERENTIATION PROTEIN A"/>
    <property type="match status" value="1"/>
</dbReference>
<dbReference type="Gene3D" id="3.40.50.720">
    <property type="entry name" value="NAD(P)-binding Rossmann-like Domain"/>
    <property type="match status" value="1"/>
</dbReference>